<gene>
    <name evidence="1" type="ORF">GCM10010196_13190</name>
</gene>
<comment type="caution">
    <text evidence="1">The sequence shown here is derived from an EMBL/GenBank/DDBJ whole genome shotgun (WGS) entry which is preliminary data.</text>
</comment>
<reference evidence="1" key="2">
    <citation type="submission" date="2020-09" db="EMBL/GenBank/DDBJ databases">
        <authorList>
            <person name="Sun Q."/>
            <person name="Ohkuma M."/>
        </authorList>
    </citation>
    <scope>NUCLEOTIDE SEQUENCE</scope>
    <source>
        <strain evidence="1">JCM 3346</strain>
    </source>
</reference>
<organism evidence="1 2">
    <name type="scientific">Agromyces mediolanus</name>
    <name type="common">Corynebacterium mediolanum</name>
    <dbReference type="NCBI Taxonomy" id="41986"/>
    <lineage>
        <taxon>Bacteria</taxon>
        <taxon>Bacillati</taxon>
        <taxon>Actinomycetota</taxon>
        <taxon>Actinomycetes</taxon>
        <taxon>Micrococcales</taxon>
        <taxon>Microbacteriaceae</taxon>
        <taxon>Agromyces</taxon>
    </lineage>
</organism>
<evidence type="ECO:0008006" key="3">
    <source>
        <dbReference type="Google" id="ProtNLM"/>
    </source>
</evidence>
<evidence type="ECO:0000313" key="1">
    <source>
        <dbReference type="EMBL" id="GGR21158.1"/>
    </source>
</evidence>
<sequence length="101" mass="11537">MKTVQLRRYQIVEGEFEAFVEWFETRMPAVRRATGFEVEFAYGRPEANEFVWAVSVPGDRAEFERVEAAYLVSPERAGAFEGIPERIAAKEISFVEDVSIA</sequence>
<dbReference type="AlphaFoldDB" id="A0A918CEX5"/>
<proteinExistence type="predicted"/>
<protein>
    <recommendedName>
        <fullName evidence="3">NIPSNAP domain-containing protein</fullName>
    </recommendedName>
</protein>
<reference evidence="1" key="1">
    <citation type="journal article" date="2014" name="Int. J. Syst. Evol. Microbiol.">
        <title>Complete genome sequence of Corynebacterium casei LMG S-19264T (=DSM 44701T), isolated from a smear-ripened cheese.</title>
        <authorList>
            <consortium name="US DOE Joint Genome Institute (JGI-PGF)"/>
            <person name="Walter F."/>
            <person name="Albersmeier A."/>
            <person name="Kalinowski J."/>
            <person name="Ruckert C."/>
        </authorList>
    </citation>
    <scope>NUCLEOTIDE SEQUENCE</scope>
    <source>
        <strain evidence="1">JCM 3346</strain>
    </source>
</reference>
<evidence type="ECO:0000313" key="2">
    <source>
        <dbReference type="Proteomes" id="UP000610303"/>
    </source>
</evidence>
<name>A0A918CEX5_AGRME</name>
<dbReference type="EMBL" id="BMRJ01000001">
    <property type="protein sequence ID" value="GGR21158.1"/>
    <property type="molecule type" value="Genomic_DNA"/>
</dbReference>
<dbReference type="RefSeq" id="WP_189084453.1">
    <property type="nucleotide sequence ID" value="NZ_BMRJ01000001.1"/>
</dbReference>
<dbReference type="Proteomes" id="UP000610303">
    <property type="component" value="Unassembled WGS sequence"/>
</dbReference>
<accession>A0A918CEX5</accession>
<keyword evidence="2" id="KW-1185">Reference proteome</keyword>